<dbReference type="GO" id="GO:0016020">
    <property type="term" value="C:membrane"/>
    <property type="evidence" value="ECO:0007669"/>
    <property type="project" value="UniProtKB-SubCell"/>
</dbReference>
<feature type="transmembrane region" description="Helical" evidence="5">
    <location>
        <begin position="17"/>
        <end position="36"/>
    </location>
</feature>
<accession>A0A845R3D8</accession>
<evidence type="ECO:0000256" key="5">
    <source>
        <dbReference type="SAM" id="Phobius"/>
    </source>
</evidence>
<keyword evidence="3 5" id="KW-1133">Transmembrane helix</keyword>
<reference evidence="6 7" key="1">
    <citation type="submission" date="2018-08" db="EMBL/GenBank/DDBJ databases">
        <title>Murine metabolic-syndrome-specific gut microbial biobank.</title>
        <authorList>
            <person name="Liu C."/>
        </authorList>
    </citation>
    <scope>NUCLEOTIDE SEQUENCE [LARGE SCALE GENOMIC DNA]</scope>
    <source>
        <strain evidence="6 7">583</strain>
    </source>
</reference>
<dbReference type="PANTHER" id="PTHR36460">
    <property type="entry name" value="UPF0132 DOMAIN PROTEIN (AFU_ORTHOLOGUE AFUA_3G10255)"/>
    <property type="match status" value="1"/>
</dbReference>
<proteinExistence type="predicted"/>
<evidence type="ECO:0000313" key="7">
    <source>
        <dbReference type="Proteomes" id="UP000467132"/>
    </source>
</evidence>
<keyword evidence="7" id="KW-1185">Reference proteome</keyword>
<dbReference type="Proteomes" id="UP000467132">
    <property type="component" value="Unassembled WGS sequence"/>
</dbReference>
<evidence type="ECO:0000256" key="1">
    <source>
        <dbReference type="ARBA" id="ARBA00004141"/>
    </source>
</evidence>
<dbReference type="AlphaFoldDB" id="A0A845R3D8"/>
<evidence type="ECO:0008006" key="8">
    <source>
        <dbReference type="Google" id="ProtNLM"/>
    </source>
</evidence>
<sequence length="117" mass="13205">MDNNKNQKTSIGLEQNIAAMLSYILGFITGIIFLLVEKENKFVRFHAMQSIVVFGAIFLIGVVIGWVPIIGWLIGALSSPIILVIWIILLIKSYKNEWYEFPIAGKIAKEQVNKINL</sequence>
<evidence type="ECO:0000256" key="3">
    <source>
        <dbReference type="ARBA" id="ARBA00022989"/>
    </source>
</evidence>
<keyword evidence="4 5" id="KW-0472">Membrane</keyword>
<feature type="transmembrane region" description="Helical" evidence="5">
    <location>
        <begin position="48"/>
        <end position="66"/>
    </location>
</feature>
<dbReference type="InterPro" id="IPR019109">
    <property type="entry name" value="MamF_MmsF"/>
</dbReference>
<dbReference type="PANTHER" id="PTHR36460:SF1">
    <property type="entry name" value="UPF0132 DOMAIN PROTEIN (AFU_ORTHOLOGUE AFUA_3G10255)"/>
    <property type="match status" value="1"/>
</dbReference>
<comment type="subcellular location">
    <subcellularLocation>
        <location evidence="1">Membrane</location>
        <topology evidence="1">Multi-pass membrane protein</topology>
    </subcellularLocation>
</comment>
<evidence type="ECO:0000256" key="4">
    <source>
        <dbReference type="ARBA" id="ARBA00023136"/>
    </source>
</evidence>
<organism evidence="6 7">
    <name type="scientific">Senegalia massiliensis</name>
    <dbReference type="NCBI Taxonomy" id="1720316"/>
    <lineage>
        <taxon>Bacteria</taxon>
        <taxon>Bacillati</taxon>
        <taxon>Bacillota</taxon>
        <taxon>Clostridia</taxon>
        <taxon>Eubacteriales</taxon>
        <taxon>Clostridiaceae</taxon>
        <taxon>Senegalia</taxon>
    </lineage>
</organism>
<evidence type="ECO:0000256" key="2">
    <source>
        <dbReference type="ARBA" id="ARBA00022692"/>
    </source>
</evidence>
<dbReference type="Pfam" id="PF09685">
    <property type="entry name" value="MamF_MmsF"/>
    <property type="match status" value="1"/>
</dbReference>
<feature type="transmembrane region" description="Helical" evidence="5">
    <location>
        <begin position="72"/>
        <end position="91"/>
    </location>
</feature>
<dbReference type="RefSeq" id="WP_160198419.1">
    <property type="nucleotide sequence ID" value="NZ_QXXA01000017.1"/>
</dbReference>
<comment type="caution">
    <text evidence="6">The sequence shown here is derived from an EMBL/GenBank/DDBJ whole genome shotgun (WGS) entry which is preliminary data.</text>
</comment>
<gene>
    <name evidence="6" type="ORF">D3Z33_13910</name>
</gene>
<name>A0A845R3D8_9CLOT</name>
<protein>
    <recommendedName>
        <fullName evidence="8">DUF4870 domain-containing protein</fullName>
    </recommendedName>
</protein>
<keyword evidence="2 5" id="KW-0812">Transmembrane</keyword>
<dbReference type="EMBL" id="QXXA01000017">
    <property type="protein sequence ID" value="NBI07952.1"/>
    <property type="molecule type" value="Genomic_DNA"/>
</dbReference>
<evidence type="ECO:0000313" key="6">
    <source>
        <dbReference type="EMBL" id="NBI07952.1"/>
    </source>
</evidence>